<reference evidence="1 2" key="1">
    <citation type="submission" date="2020-02" db="EMBL/GenBank/DDBJ databases">
        <title>Streptomyces malaysiensis DSM14702 (JHCC583434, PFL_A843) Genome sequencing and assembly.</title>
        <authorList>
            <person name="Samborskyy M."/>
        </authorList>
    </citation>
    <scope>NUCLEOTIDE SEQUENCE [LARGE SCALE GENOMIC DNA]</scope>
    <source>
        <strain evidence="1 2">DSM 14702</strain>
    </source>
</reference>
<proteinExistence type="predicted"/>
<accession>A0A7X5X7R9</accession>
<protein>
    <submittedName>
        <fullName evidence="1">Uncharacterized protein</fullName>
    </submittedName>
</protein>
<dbReference type="EMBL" id="JAALLH010000001">
    <property type="protein sequence ID" value="NIY68112.1"/>
    <property type="molecule type" value="Genomic_DNA"/>
</dbReference>
<evidence type="ECO:0000313" key="2">
    <source>
        <dbReference type="Proteomes" id="UP000536624"/>
    </source>
</evidence>
<dbReference type="Proteomes" id="UP000536624">
    <property type="component" value="Unassembled WGS sequence"/>
</dbReference>
<organism evidence="1 2">
    <name type="scientific">Streptomyces malaysiensis</name>
    <dbReference type="NCBI Taxonomy" id="92644"/>
    <lineage>
        <taxon>Bacteria</taxon>
        <taxon>Bacillati</taxon>
        <taxon>Actinomycetota</taxon>
        <taxon>Actinomycetes</taxon>
        <taxon>Kitasatosporales</taxon>
        <taxon>Streptomycetaceae</taxon>
        <taxon>Streptomyces</taxon>
        <taxon>Streptomyces violaceusniger group</taxon>
    </lineage>
</organism>
<dbReference type="AlphaFoldDB" id="A0A7X5X7R9"/>
<sequence length="184" mass="20337">MFCTHIDLSGNEPADCGNEDFDLTVSAMLTVDLSGTEEDRNIELDGLGHEDITLICKKCGNPLDDADAVKTATVLILKLEKRFGVTLKPFSSYTFEDGTVVRPEQLQVTPLQDVTVGAAYQEAVKYQAQYRAWKAAQLDRIEAGEIDVLDLNVMETPWRQAIVKRHIALLEELAPASAEPLETN</sequence>
<dbReference type="RefSeq" id="WP_167503232.1">
    <property type="nucleotide sequence ID" value="NZ_JAALLH010000001.1"/>
</dbReference>
<evidence type="ECO:0000313" key="1">
    <source>
        <dbReference type="EMBL" id="NIY68112.1"/>
    </source>
</evidence>
<comment type="caution">
    <text evidence="1">The sequence shown here is derived from an EMBL/GenBank/DDBJ whole genome shotgun (WGS) entry which is preliminary data.</text>
</comment>
<name>A0A7X5X7R9_STRMQ</name>
<gene>
    <name evidence="1" type="ORF">SMALB_6194</name>
</gene>